<protein>
    <submittedName>
        <fullName evidence="1">Uncharacterized protein</fullName>
    </submittedName>
</protein>
<reference evidence="1 2" key="1">
    <citation type="journal article" date="2016" name="Int. J. Syst. Evol. Microbiol.">
        <title>Peptococcus simiae sp. nov., isolated from rhesus macaque faeces and emended description of the genus Peptococcus.</title>
        <authorList>
            <person name="Shkoporov A.N."/>
            <person name="Efimov B.A."/>
            <person name="Kondova I."/>
            <person name="Ouwerling B."/>
            <person name="Chaplin A.V."/>
            <person name="Shcherbakova V.A."/>
            <person name="Langermans J.A.M."/>
        </authorList>
    </citation>
    <scope>NUCLEOTIDE SEQUENCE [LARGE SCALE GENOMIC DNA]</scope>
    <source>
        <strain evidence="1 2">M108</strain>
    </source>
</reference>
<name>A0ABW9GZ79_9FIRM</name>
<dbReference type="Proteomes" id="UP001631949">
    <property type="component" value="Unassembled WGS sequence"/>
</dbReference>
<accession>A0ABW9GZ79</accession>
<proteinExistence type="predicted"/>
<dbReference type="EMBL" id="JBJUVG010000007">
    <property type="protein sequence ID" value="MFM9413929.1"/>
    <property type="molecule type" value="Genomic_DNA"/>
</dbReference>
<evidence type="ECO:0000313" key="2">
    <source>
        <dbReference type="Proteomes" id="UP001631949"/>
    </source>
</evidence>
<evidence type="ECO:0000313" key="1">
    <source>
        <dbReference type="EMBL" id="MFM9413929.1"/>
    </source>
</evidence>
<comment type="caution">
    <text evidence="1">The sequence shown here is derived from an EMBL/GenBank/DDBJ whole genome shotgun (WGS) entry which is preliminary data.</text>
</comment>
<keyword evidence="2" id="KW-1185">Reference proteome</keyword>
<dbReference type="RefSeq" id="WP_408977542.1">
    <property type="nucleotide sequence ID" value="NZ_JBJUVG010000007.1"/>
</dbReference>
<gene>
    <name evidence="1" type="ORF">ACKQTC_06085</name>
</gene>
<sequence>MKNKRLVFLAFLVLAGLGLGRKKIQEGAQEMTLTLTNATKEAFDISVGTNGTDQTLDHLGLAPGEKADFLLTDLPLGPHTAVVAEFKPQGRDEAFRRHLIYDLDATPGPYKGLIVDYGDRIIDVKMVRK</sequence>
<organism evidence="1 2">
    <name type="scientific">Peptococcus simiae</name>
    <dbReference type="NCBI Taxonomy" id="1643805"/>
    <lineage>
        <taxon>Bacteria</taxon>
        <taxon>Bacillati</taxon>
        <taxon>Bacillota</taxon>
        <taxon>Clostridia</taxon>
        <taxon>Eubacteriales</taxon>
        <taxon>Peptococcaceae</taxon>
        <taxon>Peptococcus</taxon>
    </lineage>
</organism>